<feature type="compositionally biased region" description="Basic and acidic residues" evidence="1">
    <location>
        <begin position="1"/>
        <end position="14"/>
    </location>
</feature>
<evidence type="ECO:0000313" key="2">
    <source>
        <dbReference type="EMBL" id="KAK5825554.1"/>
    </source>
</evidence>
<keyword evidence="3" id="KW-1185">Reference proteome</keyword>
<dbReference type="Proteomes" id="UP001358586">
    <property type="component" value="Chromosome 6"/>
</dbReference>
<evidence type="ECO:0000313" key="3">
    <source>
        <dbReference type="Proteomes" id="UP001358586"/>
    </source>
</evidence>
<dbReference type="EMBL" id="JARKNE010000006">
    <property type="protein sequence ID" value="KAK5825554.1"/>
    <property type="molecule type" value="Genomic_DNA"/>
</dbReference>
<organism evidence="2 3">
    <name type="scientific">Gossypium arboreum</name>
    <name type="common">Tree cotton</name>
    <name type="synonym">Gossypium nanking</name>
    <dbReference type="NCBI Taxonomy" id="29729"/>
    <lineage>
        <taxon>Eukaryota</taxon>
        <taxon>Viridiplantae</taxon>
        <taxon>Streptophyta</taxon>
        <taxon>Embryophyta</taxon>
        <taxon>Tracheophyta</taxon>
        <taxon>Spermatophyta</taxon>
        <taxon>Magnoliopsida</taxon>
        <taxon>eudicotyledons</taxon>
        <taxon>Gunneridae</taxon>
        <taxon>Pentapetalae</taxon>
        <taxon>rosids</taxon>
        <taxon>malvids</taxon>
        <taxon>Malvales</taxon>
        <taxon>Malvaceae</taxon>
        <taxon>Malvoideae</taxon>
        <taxon>Gossypium</taxon>
    </lineage>
</organism>
<name>A0ABR0PMK9_GOSAR</name>
<reference evidence="2 3" key="1">
    <citation type="submission" date="2023-03" db="EMBL/GenBank/DDBJ databases">
        <title>WGS of Gossypium arboreum.</title>
        <authorList>
            <person name="Yu D."/>
        </authorList>
    </citation>
    <scope>NUCLEOTIDE SEQUENCE [LARGE SCALE GENOMIC DNA]</scope>
    <source>
        <tissue evidence="2">Leaf</tissue>
    </source>
</reference>
<sequence length="94" mass="10528">MPLKDSTETKMGCKERRRGRMGGWSDLVPPSGIPGEEEQVGPCEQLDVLSPFNPLSEMRQNEGKSMDQPHRLHPVGTMRSLQGRLRYPGVADRP</sequence>
<protein>
    <submittedName>
        <fullName evidence="2">Uncharacterized protein</fullName>
    </submittedName>
</protein>
<comment type="caution">
    <text evidence="2">The sequence shown here is derived from an EMBL/GenBank/DDBJ whole genome shotgun (WGS) entry which is preliminary data.</text>
</comment>
<accession>A0ABR0PMK9</accession>
<feature type="region of interest" description="Disordered" evidence="1">
    <location>
        <begin position="1"/>
        <end position="37"/>
    </location>
</feature>
<proteinExistence type="predicted"/>
<evidence type="ECO:0000256" key="1">
    <source>
        <dbReference type="SAM" id="MobiDB-lite"/>
    </source>
</evidence>
<gene>
    <name evidence="2" type="ORF">PVK06_020402</name>
</gene>